<dbReference type="EMBL" id="KV429075">
    <property type="protein sequence ID" value="KZT67559.1"/>
    <property type="molecule type" value="Genomic_DNA"/>
</dbReference>
<sequence>MSTSVLDDVALFFTDCMKNPARPARCARVLCGCIHLLDGRDDDDPWVFEELYSKPRNDEYSDICERYHEYLNAYAAFLSLPRSNKERKDLDSSMRMCTCLDPPNSRTWLLKWLHKFEPTRILCHAVDTKTVGGVTALSGLKKNRRKGGGCTLWPVDSSQLLPYGTEQFMKGYAISFRPFRDDRFHEILLLVTKFIGICGRTIIPPSLRGRSWLASGDCSSRDPSHQQVCRDAWAGHRSQYPAELAANHHAYHGFLWRNHGSRTH</sequence>
<dbReference type="OrthoDB" id="2797551at2759"/>
<keyword evidence="2" id="KW-1185">Reference proteome</keyword>
<evidence type="ECO:0000313" key="2">
    <source>
        <dbReference type="Proteomes" id="UP000076727"/>
    </source>
</evidence>
<reference evidence="1 2" key="1">
    <citation type="journal article" date="2016" name="Mol. Biol. Evol.">
        <title>Comparative Genomics of Early-Diverging Mushroom-Forming Fungi Provides Insights into the Origins of Lignocellulose Decay Capabilities.</title>
        <authorList>
            <person name="Nagy L.G."/>
            <person name="Riley R."/>
            <person name="Tritt A."/>
            <person name="Adam C."/>
            <person name="Daum C."/>
            <person name="Floudas D."/>
            <person name="Sun H."/>
            <person name="Yadav J.S."/>
            <person name="Pangilinan J."/>
            <person name="Larsson K.H."/>
            <person name="Matsuura K."/>
            <person name="Barry K."/>
            <person name="Labutti K."/>
            <person name="Kuo R."/>
            <person name="Ohm R.A."/>
            <person name="Bhattacharya S.S."/>
            <person name="Shirouzu T."/>
            <person name="Yoshinaga Y."/>
            <person name="Martin F.M."/>
            <person name="Grigoriev I.V."/>
            <person name="Hibbett D.S."/>
        </authorList>
    </citation>
    <scope>NUCLEOTIDE SEQUENCE [LARGE SCALE GENOMIC DNA]</scope>
    <source>
        <strain evidence="1 2">L-15889</strain>
    </source>
</reference>
<gene>
    <name evidence="1" type="ORF">DAEQUDRAFT_388958</name>
</gene>
<name>A0A165NZ80_9APHY</name>
<organism evidence="1 2">
    <name type="scientific">Daedalea quercina L-15889</name>
    <dbReference type="NCBI Taxonomy" id="1314783"/>
    <lineage>
        <taxon>Eukaryota</taxon>
        <taxon>Fungi</taxon>
        <taxon>Dikarya</taxon>
        <taxon>Basidiomycota</taxon>
        <taxon>Agaricomycotina</taxon>
        <taxon>Agaricomycetes</taxon>
        <taxon>Polyporales</taxon>
        <taxon>Fomitopsis</taxon>
    </lineage>
</organism>
<evidence type="ECO:0000313" key="1">
    <source>
        <dbReference type="EMBL" id="KZT67559.1"/>
    </source>
</evidence>
<proteinExistence type="predicted"/>
<dbReference type="AlphaFoldDB" id="A0A165NZ80"/>
<accession>A0A165NZ80</accession>
<protein>
    <submittedName>
        <fullName evidence="1">Uncharacterized protein</fullName>
    </submittedName>
</protein>
<dbReference type="Proteomes" id="UP000076727">
    <property type="component" value="Unassembled WGS sequence"/>
</dbReference>